<evidence type="ECO:0000313" key="4">
    <source>
        <dbReference type="EMBL" id="ROQ20896.1"/>
    </source>
</evidence>
<keyword evidence="2" id="KW-0732">Signal</keyword>
<evidence type="ECO:0000256" key="1">
    <source>
        <dbReference type="ARBA" id="ARBA00022801"/>
    </source>
</evidence>
<proteinExistence type="predicted"/>
<accession>A0A3N1P842</accession>
<protein>
    <submittedName>
        <fullName evidence="4">Acetyl esterase/lipase</fullName>
    </submittedName>
</protein>
<name>A0A3N1P842_9GAMM</name>
<organism evidence="4 5">
    <name type="scientific">Marinimicrobium koreense</name>
    <dbReference type="NCBI Taxonomy" id="306545"/>
    <lineage>
        <taxon>Bacteria</taxon>
        <taxon>Pseudomonadati</taxon>
        <taxon>Pseudomonadota</taxon>
        <taxon>Gammaproteobacteria</taxon>
        <taxon>Cellvibrionales</taxon>
        <taxon>Cellvibrionaceae</taxon>
        <taxon>Marinimicrobium</taxon>
    </lineage>
</organism>
<sequence length="304" mass="33687">MRESLRFYTVLSVLLCLPLVAQAQSERPQSPFRIWSEQAPVEPDREHIRNDRVVAVDNPSITPFWPEKPNGAAVVIFPGGGYKWLAFEKEGVKAARWLNELGVAAFVVKYRLEDYGHPAPLLDGLRAVRYVRVHAATWGLDPERIGVLGFSAGGHLAGSVALRSGFTHESLKDDPWGRVRARPDFAMLLYPVATMEDPYTHKGSRQALLGEEPSAQDRAEHSLENQVKPGAPPLFLVHGNGDQSVPVANSLQLYQAALPHSPASELHIYQTDRHGFGLEPNEGTASNWPRAAEDWLRLNEVLGE</sequence>
<feature type="signal peptide" evidence="2">
    <location>
        <begin position="1"/>
        <end position="23"/>
    </location>
</feature>
<dbReference type="AlphaFoldDB" id="A0A3N1P842"/>
<dbReference type="Pfam" id="PF20434">
    <property type="entry name" value="BD-FAE"/>
    <property type="match status" value="1"/>
</dbReference>
<dbReference type="OrthoDB" id="9771666at2"/>
<dbReference type="InterPro" id="IPR029058">
    <property type="entry name" value="AB_hydrolase_fold"/>
</dbReference>
<dbReference type="RefSeq" id="WP_123637974.1">
    <property type="nucleotide sequence ID" value="NZ_JBHYFO010000029.1"/>
</dbReference>
<feature type="domain" description="BD-FAE-like" evidence="3">
    <location>
        <begin position="73"/>
        <end position="255"/>
    </location>
</feature>
<evidence type="ECO:0000256" key="2">
    <source>
        <dbReference type="SAM" id="SignalP"/>
    </source>
</evidence>
<dbReference type="Gene3D" id="3.40.50.1820">
    <property type="entry name" value="alpha/beta hydrolase"/>
    <property type="match status" value="1"/>
</dbReference>
<feature type="chain" id="PRO_5018212696" evidence="2">
    <location>
        <begin position="24"/>
        <end position="304"/>
    </location>
</feature>
<keyword evidence="5" id="KW-1185">Reference proteome</keyword>
<dbReference type="GO" id="GO:0016787">
    <property type="term" value="F:hydrolase activity"/>
    <property type="evidence" value="ECO:0007669"/>
    <property type="project" value="UniProtKB-KW"/>
</dbReference>
<keyword evidence="1" id="KW-0378">Hydrolase</keyword>
<dbReference type="InterPro" id="IPR049492">
    <property type="entry name" value="BD-FAE-like_dom"/>
</dbReference>
<comment type="caution">
    <text evidence="4">The sequence shown here is derived from an EMBL/GenBank/DDBJ whole genome shotgun (WGS) entry which is preliminary data.</text>
</comment>
<evidence type="ECO:0000259" key="3">
    <source>
        <dbReference type="Pfam" id="PF20434"/>
    </source>
</evidence>
<dbReference type="SUPFAM" id="SSF53474">
    <property type="entry name" value="alpha/beta-Hydrolases"/>
    <property type="match status" value="1"/>
</dbReference>
<dbReference type="Proteomes" id="UP000273643">
    <property type="component" value="Unassembled WGS sequence"/>
</dbReference>
<gene>
    <name evidence="4" type="ORF">EDC38_1514</name>
</gene>
<dbReference type="EMBL" id="RJUK01000001">
    <property type="protein sequence ID" value="ROQ20896.1"/>
    <property type="molecule type" value="Genomic_DNA"/>
</dbReference>
<dbReference type="PANTHER" id="PTHR48081">
    <property type="entry name" value="AB HYDROLASE SUPERFAMILY PROTEIN C4A8.06C"/>
    <property type="match status" value="1"/>
</dbReference>
<reference evidence="4 5" key="1">
    <citation type="submission" date="2018-11" db="EMBL/GenBank/DDBJ databases">
        <title>Genomic Encyclopedia of Type Strains, Phase IV (KMG-IV): sequencing the most valuable type-strain genomes for metagenomic binning, comparative biology and taxonomic classification.</title>
        <authorList>
            <person name="Goeker M."/>
        </authorList>
    </citation>
    <scope>NUCLEOTIDE SEQUENCE [LARGE SCALE GENOMIC DNA]</scope>
    <source>
        <strain evidence="4 5">DSM 16974</strain>
    </source>
</reference>
<dbReference type="PANTHER" id="PTHR48081:SF6">
    <property type="entry name" value="PEPTIDASE S9 PROLYL OLIGOPEPTIDASE CATALYTIC DOMAIN-CONTAINING PROTEIN"/>
    <property type="match status" value="1"/>
</dbReference>
<evidence type="ECO:0000313" key="5">
    <source>
        <dbReference type="Proteomes" id="UP000273643"/>
    </source>
</evidence>
<dbReference type="InterPro" id="IPR050300">
    <property type="entry name" value="GDXG_lipolytic_enzyme"/>
</dbReference>